<dbReference type="AlphaFoldDB" id="A0A2T8HK27"/>
<keyword evidence="1" id="KW-0732">Signal</keyword>
<gene>
    <name evidence="2" type="ORF">DC487_06885</name>
</gene>
<dbReference type="SUPFAM" id="SSF52833">
    <property type="entry name" value="Thioredoxin-like"/>
    <property type="match status" value="1"/>
</dbReference>
<keyword evidence="3" id="KW-1185">Reference proteome</keyword>
<evidence type="ECO:0000313" key="2">
    <source>
        <dbReference type="EMBL" id="PVH25662.1"/>
    </source>
</evidence>
<evidence type="ECO:0008006" key="4">
    <source>
        <dbReference type="Google" id="ProtNLM"/>
    </source>
</evidence>
<accession>A0A2T8HK27</accession>
<protein>
    <recommendedName>
        <fullName evidence="4">Redoxin domain-containing protein</fullName>
    </recommendedName>
</protein>
<dbReference type="InterPro" id="IPR036249">
    <property type="entry name" value="Thioredoxin-like_sf"/>
</dbReference>
<feature type="chain" id="PRO_5015550155" description="Redoxin domain-containing protein" evidence="1">
    <location>
        <begin position="22"/>
        <end position="190"/>
    </location>
</feature>
<reference evidence="2 3" key="1">
    <citation type="submission" date="2018-04" db="EMBL/GenBank/DDBJ databases">
        <title>Sphingobacterium cortibacter sp. nov.</title>
        <authorList>
            <person name="Li Y."/>
        </authorList>
    </citation>
    <scope>NUCLEOTIDE SEQUENCE [LARGE SCALE GENOMIC DNA]</scope>
    <source>
        <strain evidence="2 3">2c-3</strain>
    </source>
</reference>
<dbReference type="EMBL" id="QDKG01000002">
    <property type="protein sequence ID" value="PVH25662.1"/>
    <property type="molecule type" value="Genomic_DNA"/>
</dbReference>
<proteinExistence type="predicted"/>
<dbReference type="PROSITE" id="PS51257">
    <property type="entry name" value="PROKAR_LIPOPROTEIN"/>
    <property type="match status" value="1"/>
</dbReference>
<name>A0A2T8HK27_9SPHI</name>
<organism evidence="2 3">
    <name type="scientific">Sphingobacterium corticibacter</name>
    <dbReference type="NCBI Taxonomy" id="2171749"/>
    <lineage>
        <taxon>Bacteria</taxon>
        <taxon>Pseudomonadati</taxon>
        <taxon>Bacteroidota</taxon>
        <taxon>Sphingobacteriia</taxon>
        <taxon>Sphingobacteriales</taxon>
        <taxon>Sphingobacteriaceae</taxon>
        <taxon>Sphingobacterium</taxon>
    </lineage>
</organism>
<dbReference type="RefSeq" id="WP_116775232.1">
    <property type="nucleotide sequence ID" value="NZ_QDKG01000002.1"/>
</dbReference>
<feature type="signal peptide" evidence="1">
    <location>
        <begin position="1"/>
        <end position="21"/>
    </location>
</feature>
<dbReference type="OrthoDB" id="1449040at2"/>
<evidence type="ECO:0000256" key="1">
    <source>
        <dbReference type="SAM" id="SignalP"/>
    </source>
</evidence>
<comment type="caution">
    <text evidence="2">The sequence shown here is derived from an EMBL/GenBank/DDBJ whole genome shotgun (WGS) entry which is preliminary data.</text>
</comment>
<dbReference type="Proteomes" id="UP000245627">
    <property type="component" value="Unassembled WGS sequence"/>
</dbReference>
<sequence length="190" mass="21944">MYKCSKLIVLLLISAASCTYKNDNSNKLASTIQDLLGNVVHLATPSLVYNEDNYNQFSYTDYKIVVYTDSADCVDCMFKLDSWKEVISDFETNFQNTVSFYFFFHPAAREHIENLLIKENFKYPIFIDTDNKFYNSNKIPASGLLRCFLLDKNNRIVSVGNPTLASGAWRLYREIVKDSIMFETLSQIQK</sequence>
<evidence type="ECO:0000313" key="3">
    <source>
        <dbReference type="Proteomes" id="UP000245627"/>
    </source>
</evidence>
<dbReference type="Gene3D" id="3.40.30.10">
    <property type="entry name" value="Glutaredoxin"/>
    <property type="match status" value="1"/>
</dbReference>